<proteinExistence type="predicted"/>
<accession>A2CCB2</accession>
<dbReference type="BioCyc" id="PMAR59922:G1G80-2101-MONOMER"/>
<evidence type="ECO:0000313" key="2">
    <source>
        <dbReference type="EMBL" id="ABM79122.1"/>
    </source>
</evidence>
<evidence type="ECO:0000313" key="3">
    <source>
        <dbReference type="Proteomes" id="UP000002274"/>
    </source>
</evidence>
<name>A2CCB2_PROM3</name>
<evidence type="ECO:0000256" key="1">
    <source>
        <dbReference type="SAM" id="Phobius"/>
    </source>
</evidence>
<keyword evidence="1" id="KW-0472">Membrane</keyword>
<sequence length="78" mass="8551">MELPLQSIRKHKHQILIGLAGLVTMTVITRPSALLTFALIALAGNLTCGHQHSLTVHALKESEEGSGPQCRNQNVNRW</sequence>
<dbReference type="AlphaFoldDB" id="A2CCB2"/>
<keyword evidence="1" id="KW-0812">Transmembrane</keyword>
<dbReference type="HOGENOM" id="CLU_2619207_0_0_3"/>
<organism evidence="2 3">
    <name type="scientific">Prochlorococcus marinus (strain MIT 9303)</name>
    <dbReference type="NCBI Taxonomy" id="59922"/>
    <lineage>
        <taxon>Bacteria</taxon>
        <taxon>Bacillati</taxon>
        <taxon>Cyanobacteriota</taxon>
        <taxon>Cyanophyceae</taxon>
        <taxon>Synechococcales</taxon>
        <taxon>Prochlorococcaceae</taxon>
        <taxon>Prochlorococcus</taxon>
    </lineage>
</organism>
<dbReference type="Proteomes" id="UP000002274">
    <property type="component" value="Chromosome"/>
</dbReference>
<dbReference type="STRING" id="59922.P9303_23891"/>
<reference evidence="2 3" key="1">
    <citation type="journal article" date="2007" name="PLoS Genet.">
        <title>Patterns and implications of gene gain and loss in the evolution of Prochlorococcus.</title>
        <authorList>
            <person name="Kettler G.C."/>
            <person name="Martiny A.C."/>
            <person name="Huang K."/>
            <person name="Zucker J."/>
            <person name="Coleman M.L."/>
            <person name="Rodrigue S."/>
            <person name="Chen F."/>
            <person name="Lapidus A."/>
            <person name="Ferriera S."/>
            <person name="Johnson J."/>
            <person name="Steglich C."/>
            <person name="Church G.M."/>
            <person name="Richardson P."/>
            <person name="Chisholm S.W."/>
        </authorList>
    </citation>
    <scope>NUCLEOTIDE SEQUENCE [LARGE SCALE GENOMIC DNA]</scope>
    <source>
        <strain evidence="2 3">MIT 9303</strain>
    </source>
</reference>
<feature type="transmembrane region" description="Helical" evidence="1">
    <location>
        <begin position="15"/>
        <end position="43"/>
    </location>
</feature>
<protein>
    <submittedName>
        <fullName evidence="2">Uncharacterized protein</fullName>
    </submittedName>
</protein>
<gene>
    <name evidence="2" type="ordered locus">P9303_23891</name>
</gene>
<dbReference type="EMBL" id="CP000554">
    <property type="protein sequence ID" value="ABM79122.1"/>
    <property type="molecule type" value="Genomic_DNA"/>
</dbReference>
<keyword evidence="1" id="KW-1133">Transmembrane helix</keyword>
<dbReference type="KEGG" id="pmf:P9303_23891"/>